<proteinExistence type="predicted"/>
<dbReference type="EMBL" id="SKCS01000359">
    <property type="protein sequence ID" value="TNN10459.1"/>
    <property type="molecule type" value="Genomic_DNA"/>
</dbReference>
<organism evidence="1 2">
    <name type="scientific">Schistosoma japonicum</name>
    <name type="common">Blood fluke</name>
    <dbReference type="NCBI Taxonomy" id="6182"/>
    <lineage>
        <taxon>Eukaryota</taxon>
        <taxon>Metazoa</taxon>
        <taxon>Spiralia</taxon>
        <taxon>Lophotrochozoa</taxon>
        <taxon>Platyhelminthes</taxon>
        <taxon>Trematoda</taxon>
        <taxon>Digenea</taxon>
        <taxon>Strigeidida</taxon>
        <taxon>Schistosomatoidea</taxon>
        <taxon>Schistosomatidae</taxon>
        <taxon>Schistosoma</taxon>
    </lineage>
</organism>
<sequence>MYISLADLKGLPSASQIFEDSCLKLQKATKAVFLSEPVESTTLKIYALKGWLWNYTQVLKYYLANSWLSYNLNF</sequence>
<comment type="caution">
    <text evidence="1">The sequence shown here is derived from an EMBL/GenBank/DDBJ whole genome shotgun (WGS) entry which is preliminary data.</text>
</comment>
<evidence type="ECO:0000313" key="2">
    <source>
        <dbReference type="Proteomes" id="UP000311919"/>
    </source>
</evidence>
<name>A0A4Z2D229_SCHJA</name>
<keyword evidence="2" id="KW-1185">Reference proteome</keyword>
<dbReference type="Proteomes" id="UP000311919">
    <property type="component" value="Unassembled WGS sequence"/>
</dbReference>
<protein>
    <submittedName>
        <fullName evidence="1">Cullin</fullName>
    </submittedName>
</protein>
<reference evidence="1 2" key="1">
    <citation type="submission" date="2019-03" db="EMBL/GenBank/DDBJ databases">
        <title>An improved genome assembly of the fluke Schistosoma japonicum.</title>
        <authorList>
            <person name="Hu W."/>
            <person name="Luo F."/>
            <person name="Yin M."/>
            <person name="Mo X."/>
            <person name="Sun C."/>
            <person name="Wu Q."/>
            <person name="Zhu B."/>
            <person name="Xiang M."/>
            <person name="Wang J."/>
            <person name="Wang Y."/>
            <person name="Zhang T."/>
            <person name="Xu B."/>
            <person name="Zheng H."/>
            <person name="Feng Z."/>
        </authorList>
    </citation>
    <scope>NUCLEOTIDE SEQUENCE [LARGE SCALE GENOMIC DNA]</scope>
    <source>
        <strain evidence="1">HuSjv2</strain>
        <tissue evidence="1">Worms</tissue>
    </source>
</reference>
<dbReference type="OrthoDB" id="27073at2759"/>
<evidence type="ECO:0000313" key="1">
    <source>
        <dbReference type="EMBL" id="TNN10459.1"/>
    </source>
</evidence>
<accession>A0A4Z2D229</accession>
<dbReference type="AlphaFoldDB" id="A0A4Z2D229"/>
<gene>
    <name evidence="1" type="ORF">EWB00_005406</name>
</gene>